<dbReference type="GeneID" id="5325031"/>
<proteinExistence type="inferred from homology"/>
<keyword evidence="3" id="KW-1003">Cell membrane</keyword>
<keyword evidence="4 8" id="KW-0812">Transmembrane</keyword>
<evidence type="ECO:0000256" key="2">
    <source>
        <dbReference type="ARBA" id="ARBA00006939"/>
    </source>
</evidence>
<reference evidence="9" key="1">
    <citation type="submission" date="2007-06" db="EMBL/GenBank/DDBJ databases">
        <title>Complete sequence of Methanococcus vannielii SB.</title>
        <authorList>
            <consortium name="US DOE Joint Genome Institute"/>
            <person name="Copeland A."/>
            <person name="Lucas S."/>
            <person name="Lapidus A."/>
            <person name="Barry K."/>
            <person name="Glavina del Rio T."/>
            <person name="Dalin E."/>
            <person name="Tice H."/>
            <person name="Pitluck S."/>
            <person name="Chain P."/>
            <person name="Malfatti S."/>
            <person name="Shin M."/>
            <person name="Vergez L."/>
            <person name="Schmutz J."/>
            <person name="Larimer F."/>
            <person name="Land M."/>
            <person name="Hauser L."/>
            <person name="Kyrpides N."/>
            <person name="Anderson I."/>
            <person name="Sieprawska-Lupa M."/>
            <person name="Whitman W.B."/>
            <person name="Richardson P."/>
        </authorList>
    </citation>
    <scope>NUCLEOTIDE SEQUENCE [LARGE SCALE GENOMIC DNA]</scope>
    <source>
        <strain evidence="9">SB</strain>
    </source>
</reference>
<dbReference type="KEGG" id="mvn:Mevan_0208"/>
<dbReference type="GO" id="GO:0005886">
    <property type="term" value="C:plasma membrane"/>
    <property type="evidence" value="ECO:0007669"/>
    <property type="project" value="UniProtKB-SubCell"/>
</dbReference>
<evidence type="ECO:0000256" key="6">
    <source>
        <dbReference type="ARBA" id="ARBA00022989"/>
    </source>
</evidence>
<keyword evidence="7 8" id="KW-0472">Membrane</keyword>
<dbReference type="PANTHER" id="PTHR11040">
    <property type="entry name" value="ZINC/IRON TRANSPORTER"/>
    <property type="match status" value="1"/>
</dbReference>
<keyword evidence="10" id="KW-1185">Reference proteome</keyword>
<organism evidence="9 10">
    <name type="scientific">Methanococcus vannielii (strain ATCC 35089 / DSM 1224 / JCM 13029 / OCM 148 / SB)</name>
    <dbReference type="NCBI Taxonomy" id="406327"/>
    <lineage>
        <taxon>Archaea</taxon>
        <taxon>Methanobacteriati</taxon>
        <taxon>Methanobacteriota</taxon>
        <taxon>Methanomada group</taxon>
        <taxon>Methanococci</taxon>
        <taxon>Methanococcales</taxon>
        <taxon>Methanococcaceae</taxon>
        <taxon>Methanococcus</taxon>
    </lineage>
</organism>
<dbReference type="PANTHER" id="PTHR11040:SF211">
    <property type="entry name" value="ZINC TRANSPORTER ZIP11"/>
    <property type="match status" value="1"/>
</dbReference>
<evidence type="ECO:0000256" key="8">
    <source>
        <dbReference type="SAM" id="Phobius"/>
    </source>
</evidence>
<feature type="transmembrane region" description="Helical" evidence="8">
    <location>
        <begin position="151"/>
        <end position="169"/>
    </location>
</feature>
<evidence type="ECO:0000256" key="1">
    <source>
        <dbReference type="ARBA" id="ARBA00004651"/>
    </source>
</evidence>
<dbReference type="Pfam" id="PF02535">
    <property type="entry name" value="Zip"/>
    <property type="match status" value="1"/>
</dbReference>
<gene>
    <name evidence="9" type="ordered locus">Mevan_0208</name>
</gene>
<dbReference type="RefSeq" id="WP_011972022.1">
    <property type="nucleotide sequence ID" value="NC_009634.1"/>
</dbReference>
<dbReference type="InterPro" id="IPR003689">
    <property type="entry name" value="ZIP"/>
</dbReference>
<evidence type="ECO:0000256" key="4">
    <source>
        <dbReference type="ARBA" id="ARBA00022692"/>
    </source>
</evidence>
<feature type="transmembrane region" description="Helical" evidence="8">
    <location>
        <begin position="122"/>
        <end position="145"/>
    </location>
</feature>
<feature type="transmembrane region" description="Helical" evidence="8">
    <location>
        <begin position="12"/>
        <end position="33"/>
    </location>
</feature>
<dbReference type="EMBL" id="CP000742">
    <property type="protein sequence ID" value="ABR54118.1"/>
    <property type="molecule type" value="Genomic_DNA"/>
</dbReference>
<evidence type="ECO:0000256" key="7">
    <source>
        <dbReference type="ARBA" id="ARBA00023136"/>
    </source>
</evidence>
<name>A6UNP6_METVS</name>
<comment type="similarity">
    <text evidence="2">Belongs to the ZIP transporter (TC 2.A.5) family.</text>
</comment>
<feature type="transmembrane region" description="Helical" evidence="8">
    <location>
        <begin position="72"/>
        <end position="94"/>
    </location>
</feature>
<dbReference type="eggNOG" id="arCOG00576">
    <property type="taxonomic scope" value="Archaea"/>
</dbReference>
<keyword evidence="6 8" id="KW-1133">Transmembrane helix</keyword>
<evidence type="ECO:0000313" key="10">
    <source>
        <dbReference type="Proteomes" id="UP000001107"/>
    </source>
</evidence>
<feature type="transmembrane region" description="Helical" evidence="8">
    <location>
        <begin position="45"/>
        <end position="66"/>
    </location>
</feature>
<comment type="subcellular location">
    <subcellularLocation>
        <location evidence="1">Cell membrane</location>
        <topology evidence="1">Multi-pass membrane protein</topology>
    </subcellularLocation>
</comment>
<feature type="transmembrane region" description="Helical" evidence="8">
    <location>
        <begin position="220"/>
        <end position="238"/>
    </location>
</feature>
<accession>A6UNP6</accession>
<sequence length="269" mass="29125">MSSLENYSPVLLALFATLFTWFMTALGAFMVFFTKEINREFLDTSLGFTAGIMLAASFWSLLSPAIEMSEHLGIFGLILVGIGFLSGGLFLSGLDKIIPHLHRGLSYNEAEGIKTTWHKNRLMLLAVTLHNIPEGLAVGVLFGALSFEFSNSALISAIALTIGMGIQNFPEGLAVSFPLRGEGLSRKKSFYYGQLSAVVEPIFGVIGALMVTFFTQLLPFSLSFAAGAMVFVVIEEIIPECYIHGNIDKATIAAIFGFTLMMILDVALG</sequence>
<dbReference type="OrthoDB" id="11839at2157"/>
<evidence type="ECO:0000313" key="9">
    <source>
        <dbReference type="EMBL" id="ABR54118.1"/>
    </source>
</evidence>
<keyword evidence="5" id="KW-0862">Zinc</keyword>
<evidence type="ECO:0000256" key="5">
    <source>
        <dbReference type="ARBA" id="ARBA00022833"/>
    </source>
</evidence>
<feature type="transmembrane region" description="Helical" evidence="8">
    <location>
        <begin position="250"/>
        <end position="268"/>
    </location>
</feature>
<dbReference type="Proteomes" id="UP000001107">
    <property type="component" value="Chromosome"/>
</dbReference>
<evidence type="ECO:0000256" key="3">
    <source>
        <dbReference type="ARBA" id="ARBA00022475"/>
    </source>
</evidence>
<dbReference type="AlphaFoldDB" id="A6UNP6"/>
<dbReference type="GO" id="GO:0005385">
    <property type="term" value="F:zinc ion transmembrane transporter activity"/>
    <property type="evidence" value="ECO:0007669"/>
    <property type="project" value="TreeGrafter"/>
</dbReference>
<dbReference type="STRING" id="406327.Mevan_0208"/>
<protein>
    <submittedName>
        <fullName evidence="9">Zinc/iron permease</fullName>
    </submittedName>
</protein>
<feature type="transmembrane region" description="Helical" evidence="8">
    <location>
        <begin position="190"/>
        <end position="214"/>
    </location>
</feature>
<dbReference type="HOGENOM" id="CLU_015114_1_2_2"/>